<organism evidence="3 4">
    <name type="scientific">Micavibrio aeruginosavorus</name>
    <dbReference type="NCBI Taxonomy" id="349221"/>
    <lineage>
        <taxon>Bacteria</taxon>
        <taxon>Pseudomonadati</taxon>
        <taxon>Bdellovibrionota</taxon>
        <taxon>Bdellovibrionia</taxon>
        <taxon>Bdellovibrionales</taxon>
        <taxon>Pseudobdellovibrionaceae</taxon>
        <taxon>Micavibrio</taxon>
    </lineage>
</organism>
<feature type="signal peptide" evidence="2">
    <location>
        <begin position="1"/>
        <end position="21"/>
    </location>
</feature>
<dbReference type="AlphaFoldDB" id="A0A2W5MWX5"/>
<reference evidence="3 4" key="1">
    <citation type="submission" date="2017-08" db="EMBL/GenBank/DDBJ databases">
        <title>Infants hospitalized years apart are colonized by the same room-sourced microbial strains.</title>
        <authorList>
            <person name="Brooks B."/>
            <person name="Olm M.R."/>
            <person name="Firek B.A."/>
            <person name="Baker R."/>
            <person name="Thomas B.C."/>
            <person name="Morowitz M.J."/>
            <person name="Banfield J.F."/>
        </authorList>
    </citation>
    <scope>NUCLEOTIDE SEQUENCE [LARGE SCALE GENOMIC DNA]</scope>
    <source>
        <strain evidence="3">S2_005_002_R2_29</strain>
    </source>
</reference>
<evidence type="ECO:0000313" key="4">
    <source>
        <dbReference type="Proteomes" id="UP000249417"/>
    </source>
</evidence>
<feature type="region of interest" description="Disordered" evidence="1">
    <location>
        <begin position="77"/>
        <end position="97"/>
    </location>
</feature>
<feature type="chain" id="PRO_5016153619" description="Lipoprotein" evidence="2">
    <location>
        <begin position="22"/>
        <end position="180"/>
    </location>
</feature>
<name>A0A2W5MWX5_9BACT</name>
<keyword evidence="2" id="KW-0732">Signal</keyword>
<gene>
    <name evidence="3" type="ORF">DI551_06480</name>
</gene>
<dbReference type="Proteomes" id="UP000249417">
    <property type="component" value="Unassembled WGS sequence"/>
</dbReference>
<dbReference type="PROSITE" id="PS51257">
    <property type="entry name" value="PROKAR_LIPOPROTEIN"/>
    <property type="match status" value="1"/>
</dbReference>
<comment type="caution">
    <text evidence="3">The sequence shown here is derived from an EMBL/GenBank/DDBJ whole genome shotgun (WGS) entry which is preliminary data.</text>
</comment>
<evidence type="ECO:0008006" key="5">
    <source>
        <dbReference type="Google" id="ProtNLM"/>
    </source>
</evidence>
<protein>
    <recommendedName>
        <fullName evidence="5">Lipoprotein</fullName>
    </recommendedName>
</protein>
<sequence>MNTKKIALLLSFSTLALGACAVPPKLEDAQYWQRKSATSALYLRGPKAQQTLHKDIADCVTEIDELERLGPLKEAIPADTDKGQVRNPSSPEGRLAKWDSPKRDGYLYAEHFNYTDFEGCMDYKGWERVENLPYDQATKSRHDYMETLYGYKYQTNYGQNLNTNTADSYANDPGGQTVNQ</sequence>
<accession>A0A2W5MWX5</accession>
<evidence type="ECO:0000313" key="3">
    <source>
        <dbReference type="EMBL" id="PZQ45781.1"/>
    </source>
</evidence>
<proteinExistence type="predicted"/>
<evidence type="ECO:0000256" key="1">
    <source>
        <dbReference type="SAM" id="MobiDB-lite"/>
    </source>
</evidence>
<evidence type="ECO:0000256" key="2">
    <source>
        <dbReference type="SAM" id="SignalP"/>
    </source>
</evidence>
<dbReference type="EMBL" id="QFQB01000039">
    <property type="protein sequence ID" value="PZQ45781.1"/>
    <property type="molecule type" value="Genomic_DNA"/>
</dbReference>